<dbReference type="SMART" id="SM00450">
    <property type="entry name" value="RHOD"/>
    <property type="match status" value="1"/>
</dbReference>
<dbReference type="RefSeq" id="WP_142933745.1">
    <property type="nucleotide sequence ID" value="NZ_FXTM01000002.1"/>
</dbReference>
<dbReference type="NCBIfam" id="NF008752">
    <property type="entry name" value="PRK11784.1-4"/>
    <property type="match status" value="1"/>
</dbReference>
<accession>A0A521AS49</accession>
<dbReference type="PROSITE" id="PS00380">
    <property type="entry name" value="RHODANESE_1"/>
    <property type="match status" value="1"/>
</dbReference>
<dbReference type="InterPro" id="IPR027417">
    <property type="entry name" value="P-loop_NTPase"/>
</dbReference>
<keyword evidence="1" id="KW-0711">Selenium</keyword>
<dbReference type="Gene3D" id="3.40.250.10">
    <property type="entry name" value="Rhodanese-like domain"/>
    <property type="match status" value="1"/>
</dbReference>
<dbReference type="PANTHER" id="PTHR30401">
    <property type="entry name" value="TRNA 2-SELENOURIDINE SYNTHASE"/>
    <property type="match status" value="1"/>
</dbReference>
<reference evidence="3 4" key="1">
    <citation type="submission" date="2017-05" db="EMBL/GenBank/DDBJ databases">
        <authorList>
            <person name="Varghese N."/>
            <person name="Submissions S."/>
        </authorList>
    </citation>
    <scope>NUCLEOTIDE SEQUENCE [LARGE SCALE GENOMIC DNA]</scope>
    <source>
        <strain evidence="3 4">DSM 16304</strain>
    </source>
</reference>
<dbReference type="Proteomes" id="UP000317315">
    <property type="component" value="Unassembled WGS sequence"/>
</dbReference>
<dbReference type="InterPro" id="IPR001763">
    <property type="entry name" value="Rhodanese-like_dom"/>
</dbReference>
<dbReference type="SUPFAM" id="SSF52821">
    <property type="entry name" value="Rhodanese/Cell cycle control phosphatase"/>
    <property type="match status" value="1"/>
</dbReference>
<dbReference type="PROSITE" id="PS50206">
    <property type="entry name" value="RHODANESE_3"/>
    <property type="match status" value="1"/>
</dbReference>
<dbReference type="NCBIfam" id="NF008750">
    <property type="entry name" value="PRK11784.1-2"/>
    <property type="match status" value="1"/>
</dbReference>
<dbReference type="OrthoDB" id="9808735at2"/>
<dbReference type="AlphaFoldDB" id="A0A521AS49"/>
<evidence type="ECO:0000313" key="3">
    <source>
        <dbReference type="EMBL" id="SMO37647.1"/>
    </source>
</evidence>
<protein>
    <submittedName>
        <fullName evidence="3">tRNA 2-selenouridine synthase</fullName>
    </submittedName>
</protein>
<evidence type="ECO:0000256" key="1">
    <source>
        <dbReference type="ARBA" id="ARBA00023266"/>
    </source>
</evidence>
<dbReference type="GO" id="GO:0004792">
    <property type="term" value="F:thiosulfate-cyanide sulfurtransferase activity"/>
    <property type="evidence" value="ECO:0007669"/>
    <property type="project" value="InterPro"/>
</dbReference>
<dbReference type="InterPro" id="IPR058840">
    <property type="entry name" value="AAA_SelU"/>
</dbReference>
<dbReference type="PANTHER" id="PTHR30401:SF0">
    <property type="entry name" value="TRNA 2-SELENOURIDINE SYNTHASE"/>
    <property type="match status" value="1"/>
</dbReference>
<dbReference type="EMBL" id="FXTM01000002">
    <property type="protein sequence ID" value="SMO37647.1"/>
    <property type="molecule type" value="Genomic_DNA"/>
</dbReference>
<proteinExistence type="predicted"/>
<keyword evidence="4" id="KW-1185">Reference proteome</keyword>
<dbReference type="Pfam" id="PF26341">
    <property type="entry name" value="AAA_SelU"/>
    <property type="match status" value="1"/>
</dbReference>
<dbReference type="InterPro" id="IPR036873">
    <property type="entry name" value="Rhodanese-like_dom_sf"/>
</dbReference>
<dbReference type="NCBIfam" id="TIGR03167">
    <property type="entry name" value="tRNA_sel_U_synt"/>
    <property type="match status" value="1"/>
</dbReference>
<dbReference type="InterPro" id="IPR017582">
    <property type="entry name" value="SelU"/>
</dbReference>
<name>A0A521AS49_9BACT</name>
<sequence length="343" mass="39931">MELVREISIEEAFKKGFKFIDVRTKSEFEEFHIPGAYNVPLFSEEERRKISEVYYSKGEKEARLLALKLVGPKLYNIVSEVKEIKEREGRVVVYCWRGGMRSLAVSAICTLVGINVPRLIGGYREFRRYTLRRMEEILKDKKLIVVYGPTGSGKTRILRTLKEEGFPVIDLEGLAGHRGSVFGGIGLKQPSQKMFDSLLWLELERLKDSPVIVVEGESKRIGKLFIPEPFWKAMERGEKVSIEIPLEERIKISMEDYQVNKFSPDVYLKALERIRKILGDEKYQRIKKLIEEKNYPEAVRELMINYYDKLYKKSTPESVESLKAENFSQALSLLRERLKSKKF</sequence>
<dbReference type="Gene3D" id="3.40.50.300">
    <property type="entry name" value="P-loop containing nucleotide triphosphate hydrolases"/>
    <property type="match status" value="1"/>
</dbReference>
<dbReference type="Pfam" id="PF00581">
    <property type="entry name" value="Rhodanese"/>
    <property type="match status" value="1"/>
</dbReference>
<dbReference type="SUPFAM" id="SSF52540">
    <property type="entry name" value="P-loop containing nucleoside triphosphate hydrolases"/>
    <property type="match status" value="1"/>
</dbReference>
<gene>
    <name evidence="3" type="ORF">SAMN06269117_10298</name>
</gene>
<dbReference type="GO" id="GO:0002098">
    <property type="term" value="P:tRNA wobble uridine modification"/>
    <property type="evidence" value="ECO:0007669"/>
    <property type="project" value="InterPro"/>
</dbReference>
<organism evidence="3 4">
    <name type="scientific">Balnearium lithotrophicum</name>
    <dbReference type="NCBI Taxonomy" id="223788"/>
    <lineage>
        <taxon>Bacteria</taxon>
        <taxon>Pseudomonadati</taxon>
        <taxon>Aquificota</taxon>
        <taxon>Aquificia</taxon>
        <taxon>Desulfurobacteriales</taxon>
        <taxon>Desulfurobacteriaceae</taxon>
        <taxon>Balnearium</taxon>
    </lineage>
</organism>
<feature type="domain" description="Rhodanese" evidence="2">
    <location>
        <begin position="13"/>
        <end position="135"/>
    </location>
</feature>
<dbReference type="InterPro" id="IPR001307">
    <property type="entry name" value="Thiosulphate_STrfase_CS"/>
</dbReference>
<evidence type="ECO:0000259" key="2">
    <source>
        <dbReference type="PROSITE" id="PS50206"/>
    </source>
</evidence>
<dbReference type="GO" id="GO:0043828">
    <property type="term" value="F:tRNA 2-selenouridine synthase activity"/>
    <property type="evidence" value="ECO:0007669"/>
    <property type="project" value="InterPro"/>
</dbReference>
<evidence type="ECO:0000313" key="4">
    <source>
        <dbReference type="Proteomes" id="UP000317315"/>
    </source>
</evidence>